<evidence type="ECO:0000313" key="2">
    <source>
        <dbReference type="EMBL" id="KAF7823954.1"/>
    </source>
</evidence>
<comment type="caution">
    <text evidence="2">The sequence shown here is derived from an EMBL/GenBank/DDBJ whole genome shotgun (WGS) entry which is preliminary data.</text>
</comment>
<reference evidence="2" key="1">
    <citation type="submission" date="2020-09" db="EMBL/GenBank/DDBJ databases">
        <title>Genome-Enabled Discovery of Anthraquinone Biosynthesis in Senna tora.</title>
        <authorList>
            <person name="Kang S.-H."/>
            <person name="Pandey R.P."/>
            <person name="Lee C.-M."/>
            <person name="Sim J.-S."/>
            <person name="Jeong J.-T."/>
            <person name="Choi B.-S."/>
            <person name="Jung M."/>
            <person name="Ginzburg D."/>
            <person name="Zhao K."/>
            <person name="Won S.Y."/>
            <person name="Oh T.-J."/>
            <person name="Yu Y."/>
            <person name="Kim N.-H."/>
            <person name="Lee O.R."/>
            <person name="Lee T.-H."/>
            <person name="Bashyal P."/>
            <person name="Kim T.-S."/>
            <person name="Lee W.-H."/>
            <person name="Kawkins C."/>
            <person name="Kim C.-K."/>
            <person name="Kim J.S."/>
            <person name="Ahn B.O."/>
            <person name="Rhee S.Y."/>
            <person name="Sohng J.K."/>
        </authorList>
    </citation>
    <scope>NUCLEOTIDE SEQUENCE</scope>
    <source>
        <tissue evidence="2">Leaf</tissue>
    </source>
</reference>
<dbReference type="AlphaFoldDB" id="A0A834WNW6"/>
<feature type="compositionally biased region" description="Basic and acidic residues" evidence="1">
    <location>
        <begin position="1"/>
        <end position="12"/>
    </location>
</feature>
<dbReference type="Proteomes" id="UP000634136">
    <property type="component" value="Unassembled WGS sequence"/>
</dbReference>
<feature type="region of interest" description="Disordered" evidence="1">
    <location>
        <begin position="1"/>
        <end position="28"/>
    </location>
</feature>
<accession>A0A834WNW6</accession>
<organism evidence="2 3">
    <name type="scientific">Senna tora</name>
    <dbReference type="NCBI Taxonomy" id="362788"/>
    <lineage>
        <taxon>Eukaryota</taxon>
        <taxon>Viridiplantae</taxon>
        <taxon>Streptophyta</taxon>
        <taxon>Embryophyta</taxon>
        <taxon>Tracheophyta</taxon>
        <taxon>Spermatophyta</taxon>
        <taxon>Magnoliopsida</taxon>
        <taxon>eudicotyledons</taxon>
        <taxon>Gunneridae</taxon>
        <taxon>Pentapetalae</taxon>
        <taxon>rosids</taxon>
        <taxon>fabids</taxon>
        <taxon>Fabales</taxon>
        <taxon>Fabaceae</taxon>
        <taxon>Caesalpinioideae</taxon>
        <taxon>Cassia clade</taxon>
        <taxon>Senna</taxon>
    </lineage>
</organism>
<evidence type="ECO:0000313" key="3">
    <source>
        <dbReference type="Proteomes" id="UP000634136"/>
    </source>
</evidence>
<evidence type="ECO:0000256" key="1">
    <source>
        <dbReference type="SAM" id="MobiDB-lite"/>
    </source>
</evidence>
<protein>
    <submittedName>
        <fullName evidence="2">Uncharacterized protein</fullName>
    </submittedName>
</protein>
<name>A0A834WNW6_9FABA</name>
<proteinExistence type="predicted"/>
<sequence length="28" mass="3192">MAYLSCDHEPHLSIKSTQIPKHNAKRSV</sequence>
<gene>
    <name evidence="2" type="ORF">G2W53_022098</name>
</gene>
<dbReference type="EMBL" id="JAAIUW010000007">
    <property type="protein sequence ID" value="KAF7823954.1"/>
    <property type="molecule type" value="Genomic_DNA"/>
</dbReference>
<keyword evidence="3" id="KW-1185">Reference proteome</keyword>